<protein>
    <submittedName>
        <fullName evidence="2">Cyclic nucleotide-binding domain-containing protein</fullName>
    </submittedName>
</protein>
<gene>
    <name evidence="2" type="ORF">SAMN05421869_14322</name>
</gene>
<organism evidence="2 3">
    <name type="scientific">Nonomuraea jiangxiensis</name>
    <dbReference type="NCBI Taxonomy" id="633440"/>
    <lineage>
        <taxon>Bacteria</taxon>
        <taxon>Bacillati</taxon>
        <taxon>Actinomycetota</taxon>
        <taxon>Actinomycetes</taxon>
        <taxon>Streptosporangiales</taxon>
        <taxon>Streptosporangiaceae</taxon>
        <taxon>Nonomuraea</taxon>
    </lineage>
</organism>
<dbReference type="InterPro" id="IPR045641">
    <property type="entry name" value="SrpI-like"/>
</dbReference>
<dbReference type="NCBIfam" id="NF041163">
    <property type="entry name" value="encap_f2b"/>
    <property type="match status" value="1"/>
</dbReference>
<dbReference type="OrthoDB" id="181419at2"/>
<dbReference type="InterPro" id="IPR018490">
    <property type="entry name" value="cNMP-bd_dom_sf"/>
</dbReference>
<name>A0A1G9T0Z7_9ACTN</name>
<dbReference type="InterPro" id="IPR000595">
    <property type="entry name" value="cNMP-bd_dom"/>
</dbReference>
<reference evidence="2 3" key="1">
    <citation type="submission" date="2016-10" db="EMBL/GenBank/DDBJ databases">
        <authorList>
            <person name="de Groot N.N."/>
        </authorList>
    </citation>
    <scope>NUCLEOTIDE SEQUENCE [LARGE SCALE GENOMIC DNA]</scope>
    <source>
        <strain evidence="2 3">CGMCC 4.6533</strain>
    </source>
</reference>
<dbReference type="Proteomes" id="UP000199202">
    <property type="component" value="Unassembled WGS sequence"/>
</dbReference>
<dbReference type="Gene3D" id="2.60.120.10">
    <property type="entry name" value="Jelly Rolls"/>
    <property type="match status" value="1"/>
</dbReference>
<accession>A0A1G9T0Z7</accession>
<dbReference type="Pfam" id="PF00027">
    <property type="entry name" value="cNMP_binding"/>
    <property type="match status" value="1"/>
</dbReference>
<dbReference type="STRING" id="633440.SAMN05421869_14322"/>
<dbReference type="PROSITE" id="PS50042">
    <property type="entry name" value="CNMP_BINDING_3"/>
    <property type="match status" value="1"/>
</dbReference>
<evidence type="ECO:0000313" key="2">
    <source>
        <dbReference type="EMBL" id="SDM41298.1"/>
    </source>
</evidence>
<proteinExistence type="predicted"/>
<keyword evidence="3" id="KW-1185">Reference proteome</keyword>
<dbReference type="AlphaFoldDB" id="A0A1G9T0Z7"/>
<evidence type="ECO:0000259" key="1">
    <source>
        <dbReference type="PROSITE" id="PS50042"/>
    </source>
</evidence>
<feature type="domain" description="Cyclic nucleotide-binding" evidence="1">
    <location>
        <begin position="92"/>
        <end position="162"/>
    </location>
</feature>
<dbReference type="EMBL" id="FNDJ01000043">
    <property type="protein sequence ID" value="SDM41298.1"/>
    <property type="molecule type" value="Genomic_DNA"/>
</dbReference>
<dbReference type="CDD" id="cd00038">
    <property type="entry name" value="CAP_ED"/>
    <property type="match status" value="1"/>
</dbReference>
<dbReference type="InterPro" id="IPR014710">
    <property type="entry name" value="RmlC-like_jellyroll"/>
</dbReference>
<dbReference type="Pfam" id="PF19307">
    <property type="entry name" value="SrpI-like"/>
    <property type="match status" value="1"/>
</dbReference>
<dbReference type="SUPFAM" id="SSF51206">
    <property type="entry name" value="cAMP-binding domain-like"/>
    <property type="match status" value="1"/>
</dbReference>
<dbReference type="RefSeq" id="WP_090946692.1">
    <property type="nucleotide sequence ID" value="NZ_FNDJ01000043.1"/>
</dbReference>
<sequence>MVVFKLTESDQRQLSLGTAAARTLATTTKTPPQMREISPRWLLRVLPWVDVAGGVYRVNRRLTYAVGGGRVSFARTGARVRVIPPSLTELPLLHGFEDGDVLDTLAGLFEQREFAPGDTIARAGRPADEILLIAHGKVSKLQEGGYGDRLVLGALADGDHAGAESPDGPGVWGFTLEAGTAVTVLALPWEVFRAAGGQSAPLRAQLERHRARLARPRNKWGEAAIHVAAGHRGEPVLPGTFADYDPGPREYELSVSQTVLRVHTRVADLYNGPMDQTEEQLRLTIEAVREAQERELINNRAFGLLHNADPGQRIRPRIGPPGPDDLDELLCRRRKSRCFLAHPRAIAAFHRECTARGVYPDSAVIDGSRVTAWRGVPILPCDKIPVSRAGTSSIIVMRTGEEDQGVVGLFQRGVPGEREPGLSVKFTGVDSRAVASYLVSAHYSAAVLVPDALGVLTDVEVAPRVKE</sequence>
<dbReference type="InterPro" id="IPR049817">
    <property type="entry name" value="Encap_f2b"/>
</dbReference>
<evidence type="ECO:0000313" key="3">
    <source>
        <dbReference type="Proteomes" id="UP000199202"/>
    </source>
</evidence>